<reference evidence="1 2" key="1">
    <citation type="submission" date="2018-07" db="EMBL/GenBank/DDBJ databases">
        <title>Genomic Encyclopedia of Type Strains, Phase IV (KMG-IV): sequencing the most valuable type-strain genomes for metagenomic binning, comparative biology and taxonomic classification.</title>
        <authorList>
            <person name="Goeker M."/>
        </authorList>
    </citation>
    <scope>NUCLEOTIDE SEQUENCE [LARGE SCALE GENOMIC DNA]</scope>
    <source>
        <strain evidence="1 2">DSM 27696</strain>
    </source>
</reference>
<sequence>MEWDKAILIDAPIEVVWNLFSDENIQRIMPNIIEHTLLEKKENEIGSTYKQKYREGRRIETYILEITAYEDQPTYKYKTTQFVLAKSFRIETTYSCEVVEINKTKLEYKGKNEGLNIFIRALLKLSSLRKNQKVVDDFLEKVKAEAEKDRTTI</sequence>
<evidence type="ECO:0000313" key="2">
    <source>
        <dbReference type="Proteomes" id="UP000252585"/>
    </source>
</evidence>
<dbReference type="OrthoDB" id="2360771at2"/>
<dbReference type="AlphaFoldDB" id="A0A368YBW7"/>
<dbReference type="CDD" id="cd07812">
    <property type="entry name" value="SRPBCC"/>
    <property type="match status" value="1"/>
</dbReference>
<dbReference type="Gene3D" id="3.30.530.20">
    <property type="match status" value="1"/>
</dbReference>
<accession>A0A368YBW7</accession>
<dbReference type="Proteomes" id="UP000252585">
    <property type="component" value="Unassembled WGS sequence"/>
</dbReference>
<evidence type="ECO:0000313" key="1">
    <source>
        <dbReference type="EMBL" id="RCW76836.1"/>
    </source>
</evidence>
<name>A0A368YBW7_9BACI</name>
<proteinExistence type="predicted"/>
<protein>
    <submittedName>
        <fullName evidence="1">Polyketide cyclase/dehydrase/lipid transport protein</fullName>
    </submittedName>
</protein>
<dbReference type="Pfam" id="PF10604">
    <property type="entry name" value="Polyketide_cyc2"/>
    <property type="match status" value="1"/>
</dbReference>
<dbReference type="RefSeq" id="WP_114351605.1">
    <property type="nucleotide sequence ID" value="NZ_QPJJ01000002.1"/>
</dbReference>
<keyword evidence="2" id="KW-1185">Reference proteome</keyword>
<dbReference type="SUPFAM" id="SSF55961">
    <property type="entry name" value="Bet v1-like"/>
    <property type="match status" value="1"/>
</dbReference>
<dbReference type="InterPro" id="IPR019587">
    <property type="entry name" value="Polyketide_cyclase/dehydratase"/>
</dbReference>
<organism evidence="1 2">
    <name type="scientific">Saliterribacillus persicus</name>
    <dbReference type="NCBI Taxonomy" id="930114"/>
    <lineage>
        <taxon>Bacteria</taxon>
        <taxon>Bacillati</taxon>
        <taxon>Bacillota</taxon>
        <taxon>Bacilli</taxon>
        <taxon>Bacillales</taxon>
        <taxon>Bacillaceae</taxon>
        <taxon>Saliterribacillus</taxon>
    </lineage>
</organism>
<dbReference type="InterPro" id="IPR023393">
    <property type="entry name" value="START-like_dom_sf"/>
</dbReference>
<dbReference type="EMBL" id="QPJJ01000002">
    <property type="protein sequence ID" value="RCW76836.1"/>
    <property type="molecule type" value="Genomic_DNA"/>
</dbReference>
<comment type="caution">
    <text evidence="1">The sequence shown here is derived from an EMBL/GenBank/DDBJ whole genome shotgun (WGS) entry which is preliminary data.</text>
</comment>
<gene>
    <name evidence="1" type="ORF">DFR57_102111</name>
</gene>